<dbReference type="PRINTS" id="PR01607">
    <property type="entry name" value="APYRASEFAMLY"/>
</dbReference>
<organism evidence="5 6">
    <name type="scientific">Lutibacter oricola</name>
    <dbReference type="NCBI Taxonomy" id="762486"/>
    <lineage>
        <taxon>Bacteria</taxon>
        <taxon>Pseudomonadati</taxon>
        <taxon>Bacteroidota</taxon>
        <taxon>Flavobacteriia</taxon>
        <taxon>Flavobacteriales</taxon>
        <taxon>Flavobacteriaceae</taxon>
        <taxon>Lutibacter</taxon>
    </lineage>
</organism>
<accession>A0A1H3A7X7</accession>
<dbReference type="InterPro" id="IPR036907">
    <property type="entry name" value="5'-Nucleotdase_C_sf"/>
</dbReference>
<reference evidence="6" key="1">
    <citation type="submission" date="2016-10" db="EMBL/GenBank/DDBJ databases">
        <authorList>
            <person name="Varghese N."/>
            <person name="Submissions S."/>
        </authorList>
    </citation>
    <scope>NUCLEOTIDE SEQUENCE [LARGE SCALE GENOMIC DNA]</scope>
    <source>
        <strain evidence="6">DSM 24956</strain>
    </source>
</reference>
<dbReference type="Proteomes" id="UP000199595">
    <property type="component" value="Unassembled WGS sequence"/>
</dbReference>
<dbReference type="OrthoDB" id="9801679at2"/>
<dbReference type="RefSeq" id="WP_090122797.1">
    <property type="nucleotide sequence ID" value="NZ_FNNJ01000004.1"/>
</dbReference>
<dbReference type="InterPro" id="IPR006179">
    <property type="entry name" value="5_nucleotidase/apyrase"/>
</dbReference>
<protein>
    <recommendedName>
        <fullName evidence="7">5'-nucleotidase</fullName>
    </recommendedName>
</protein>
<evidence type="ECO:0000259" key="4">
    <source>
        <dbReference type="Pfam" id="PF02872"/>
    </source>
</evidence>
<dbReference type="SUPFAM" id="SSF56300">
    <property type="entry name" value="Metallo-dependent phosphatases"/>
    <property type="match status" value="1"/>
</dbReference>
<dbReference type="STRING" id="762486.SAMN05444411_10440"/>
<evidence type="ECO:0000256" key="1">
    <source>
        <dbReference type="ARBA" id="ARBA00022729"/>
    </source>
</evidence>
<evidence type="ECO:0000259" key="3">
    <source>
        <dbReference type="Pfam" id="PF00149"/>
    </source>
</evidence>
<dbReference type="Gene3D" id="3.60.21.10">
    <property type="match status" value="1"/>
</dbReference>
<dbReference type="Pfam" id="PF00149">
    <property type="entry name" value="Metallophos"/>
    <property type="match status" value="1"/>
</dbReference>
<proteinExistence type="inferred from homology"/>
<dbReference type="InterPro" id="IPR008334">
    <property type="entry name" value="5'-Nucleotdase_C"/>
</dbReference>
<keyword evidence="1" id="KW-0732">Signal</keyword>
<gene>
    <name evidence="5" type="ORF">SAMN05444411_10440</name>
</gene>
<dbReference type="InterPro" id="IPR029052">
    <property type="entry name" value="Metallo-depent_PP-like"/>
</dbReference>
<evidence type="ECO:0000313" key="6">
    <source>
        <dbReference type="Proteomes" id="UP000199595"/>
    </source>
</evidence>
<dbReference type="InterPro" id="IPR004843">
    <property type="entry name" value="Calcineurin-like_PHP"/>
</dbReference>
<sequence>MFFKKEFYLLLLVIITFSCSNQNDNPTILNEQEDGNKELTIFHINDIHGSIDNFSKIKYIVDEERKNNNVLFVCGGDTFSGNPVVDNHAEKGYPMIDLMNKVGINAAAIGNHEFDYGEAVLKNRLEQSNFDWLCANINTKNSSIKQPKAYKTITINGVTVTILGLIQTKEGNNGTIPSTHPLRVKNFTFTNYAEIISDYANLKNDENSDLYIALTHLGYSSDISLARKYPYFDIIIGGHSHTSDYREENGTYIYQAGSKLKNIGKIKVTIDKNGAISTKYELINLSDATNLNQSVQEDIETYNHQPELDVVIGYAEASHNRNEVGNFYTEALLKELNADLTFHNSGGIRNTLDKGDITIREIYSIDPFNNGSVTYSMTIKEVKTFLKENGDGFHYAGLTIEQSGNNILIKDKNGNILSNNTSITIGINDFIPIVFKNYFTTIPSVKNYTTAETVINYLNNNSEPVNFTNYSKYFKYQ</sequence>
<evidence type="ECO:0000256" key="2">
    <source>
        <dbReference type="RuleBase" id="RU362119"/>
    </source>
</evidence>
<dbReference type="AlphaFoldDB" id="A0A1H3A7X7"/>
<keyword evidence="2" id="KW-0378">Hydrolase</keyword>
<dbReference type="PROSITE" id="PS51257">
    <property type="entry name" value="PROKAR_LIPOPROTEIN"/>
    <property type="match status" value="1"/>
</dbReference>
<feature type="domain" description="Calcineurin-like phosphoesterase" evidence="3">
    <location>
        <begin position="40"/>
        <end position="242"/>
    </location>
</feature>
<dbReference type="PANTHER" id="PTHR11575:SF24">
    <property type="entry name" value="5'-NUCLEOTIDASE"/>
    <property type="match status" value="1"/>
</dbReference>
<comment type="similarity">
    <text evidence="2">Belongs to the 5'-nucleotidase family.</text>
</comment>
<dbReference type="EMBL" id="FNNJ01000004">
    <property type="protein sequence ID" value="SDX25274.1"/>
    <property type="molecule type" value="Genomic_DNA"/>
</dbReference>
<evidence type="ECO:0000313" key="5">
    <source>
        <dbReference type="EMBL" id="SDX25274.1"/>
    </source>
</evidence>
<keyword evidence="2" id="KW-0547">Nucleotide-binding</keyword>
<dbReference type="GO" id="GO:0009166">
    <property type="term" value="P:nucleotide catabolic process"/>
    <property type="evidence" value="ECO:0007669"/>
    <property type="project" value="InterPro"/>
</dbReference>
<evidence type="ECO:0008006" key="7">
    <source>
        <dbReference type="Google" id="ProtNLM"/>
    </source>
</evidence>
<keyword evidence="6" id="KW-1185">Reference proteome</keyword>
<dbReference type="Gene3D" id="3.90.780.10">
    <property type="entry name" value="5'-Nucleotidase, C-terminal domain"/>
    <property type="match status" value="1"/>
</dbReference>
<dbReference type="GO" id="GO:0016787">
    <property type="term" value="F:hydrolase activity"/>
    <property type="evidence" value="ECO:0007669"/>
    <property type="project" value="UniProtKB-KW"/>
</dbReference>
<name>A0A1H3A7X7_9FLAO</name>
<dbReference type="PANTHER" id="PTHR11575">
    <property type="entry name" value="5'-NUCLEOTIDASE-RELATED"/>
    <property type="match status" value="1"/>
</dbReference>
<dbReference type="Pfam" id="PF02872">
    <property type="entry name" value="5_nucleotid_C"/>
    <property type="match status" value="1"/>
</dbReference>
<dbReference type="CDD" id="cd00845">
    <property type="entry name" value="MPP_UshA_N_like"/>
    <property type="match status" value="1"/>
</dbReference>
<dbReference type="SUPFAM" id="SSF55816">
    <property type="entry name" value="5'-nucleotidase (syn. UDP-sugar hydrolase), C-terminal domain"/>
    <property type="match status" value="1"/>
</dbReference>
<feature type="domain" description="5'-Nucleotidase C-terminal" evidence="4">
    <location>
        <begin position="320"/>
        <end position="403"/>
    </location>
</feature>
<dbReference type="GO" id="GO:0000166">
    <property type="term" value="F:nucleotide binding"/>
    <property type="evidence" value="ECO:0007669"/>
    <property type="project" value="UniProtKB-KW"/>
</dbReference>